<proteinExistence type="predicted"/>
<keyword evidence="3" id="KW-1185">Reference proteome</keyword>
<reference evidence="2 3" key="1">
    <citation type="submission" date="2023-07" db="EMBL/GenBank/DDBJ databases">
        <title>Sorghum-associated microbial communities from plants grown in Nebraska, USA.</title>
        <authorList>
            <person name="Schachtman D."/>
        </authorList>
    </citation>
    <scope>NUCLEOTIDE SEQUENCE [LARGE SCALE GENOMIC DNA]</scope>
    <source>
        <strain evidence="2 3">CC523</strain>
    </source>
</reference>
<dbReference type="SUPFAM" id="SSF47090">
    <property type="entry name" value="PGBD-like"/>
    <property type="match status" value="1"/>
</dbReference>
<gene>
    <name evidence="2" type="ORF">J2T10_001332</name>
</gene>
<evidence type="ECO:0000256" key="1">
    <source>
        <dbReference type="SAM" id="Phobius"/>
    </source>
</evidence>
<dbReference type="InterPro" id="IPR036366">
    <property type="entry name" value="PGBDSf"/>
</dbReference>
<accession>A0ABT9TKA9</accession>
<name>A0ABT9TKA9_PAENI</name>
<sequence length="388" mass="39632">MPSSETMQNPETQLNSAMRRIPRWWLLPCVLVLVVGGLGAAYWAGISAAESAESPQASQQTVPVSATVERRAVVKQVVLSGKVVPGTQSAIKAAASSGIARLVVTSAAKSPGDELVPGQLVAVVSGRPLLVMPSAVPLYRDISPGQSGPDVKGLQEALTNFGFPVPASGVFDHGTQLALSNWYLAAGSKAPTEVSADNHGDDTNTSAVIFRWQEFVQIPGDVGKIATIAQPGTVLGEDGIVANVTIAPDTIVARADVLQAESFPVGAAVTVRAGSATLDTKVAGVSAFIAGGKDSSDIPGKDITLPLTAGSAGFSAGQTLTVTAITAAPETLAVPLIAIRQERGSAFVEVEAGPDVRRVDVSVTGQADGWAALADVPSIAEGDHVRLP</sequence>
<feature type="transmembrane region" description="Helical" evidence="1">
    <location>
        <begin position="24"/>
        <end position="45"/>
    </location>
</feature>
<comment type="caution">
    <text evidence="2">The sequence shown here is derived from an EMBL/GenBank/DDBJ whole genome shotgun (WGS) entry which is preliminary data.</text>
</comment>
<dbReference type="Proteomes" id="UP001244563">
    <property type="component" value="Unassembled WGS sequence"/>
</dbReference>
<protein>
    <recommendedName>
        <fullName evidence="4">Peptidoglycan binding protein</fullName>
    </recommendedName>
</protein>
<dbReference type="InterPro" id="IPR036365">
    <property type="entry name" value="PGBD-like_sf"/>
</dbReference>
<organism evidence="2 3">
    <name type="scientific">Paenarthrobacter nicotinovorans</name>
    <name type="common">Arthrobacter nicotinovorans</name>
    <dbReference type="NCBI Taxonomy" id="29320"/>
    <lineage>
        <taxon>Bacteria</taxon>
        <taxon>Bacillati</taxon>
        <taxon>Actinomycetota</taxon>
        <taxon>Actinomycetes</taxon>
        <taxon>Micrococcales</taxon>
        <taxon>Micrococcaceae</taxon>
        <taxon>Paenarthrobacter</taxon>
    </lineage>
</organism>
<evidence type="ECO:0008006" key="4">
    <source>
        <dbReference type="Google" id="ProtNLM"/>
    </source>
</evidence>
<dbReference type="RefSeq" id="WP_156524745.1">
    <property type="nucleotide sequence ID" value="NZ_BDDW01000003.1"/>
</dbReference>
<keyword evidence="1" id="KW-0812">Transmembrane</keyword>
<dbReference type="Gene3D" id="1.10.101.10">
    <property type="entry name" value="PGBD-like superfamily/PGBD"/>
    <property type="match status" value="1"/>
</dbReference>
<evidence type="ECO:0000313" key="3">
    <source>
        <dbReference type="Proteomes" id="UP001244563"/>
    </source>
</evidence>
<keyword evidence="1" id="KW-0472">Membrane</keyword>
<keyword evidence="1" id="KW-1133">Transmembrane helix</keyword>
<dbReference type="EMBL" id="JAUSSW010000002">
    <property type="protein sequence ID" value="MDQ0101699.1"/>
    <property type="molecule type" value="Genomic_DNA"/>
</dbReference>
<evidence type="ECO:0000313" key="2">
    <source>
        <dbReference type="EMBL" id="MDQ0101699.1"/>
    </source>
</evidence>